<proteinExistence type="predicted"/>
<dbReference type="Gene3D" id="3.20.20.100">
    <property type="entry name" value="NADP-dependent oxidoreductase domain"/>
    <property type="match status" value="1"/>
</dbReference>
<feature type="domain" description="SRCR" evidence="1">
    <location>
        <begin position="151"/>
        <end position="186"/>
    </location>
</feature>
<dbReference type="CDD" id="cd19071">
    <property type="entry name" value="AKR_AKR1-5-like"/>
    <property type="match status" value="1"/>
</dbReference>
<dbReference type="GO" id="GO:0016491">
    <property type="term" value="F:oxidoreductase activity"/>
    <property type="evidence" value="ECO:0007669"/>
    <property type="project" value="InterPro"/>
</dbReference>
<dbReference type="EMBL" id="CAKKNE010000005">
    <property type="protein sequence ID" value="CAH0378031.1"/>
    <property type="molecule type" value="Genomic_DNA"/>
</dbReference>
<comment type="caution">
    <text evidence="2">The sequence shown here is derived from an EMBL/GenBank/DDBJ whole genome shotgun (WGS) entry which is preliminary data.</text>
</comment>
<gene>
    <name evidence="2" type="ORF">PECAL_5P25480</name>
</gene>
<dbReference type="Pfam" id="PF00248">
    <property type="entry name" value="Aldo_ket_red"/>
    <property type="match status" value="1"/>
</dbReference>
<accession>A0A8J2X2R2</accession>
<name>A0A8J2X2R2_9STRA</name>
<dbReference type="InterPro" id="IPR023210">
    <property type="entry name" value="NADP_OxRdtase_dom"/>
</dbReference>
<dbReference type="InterPro" id="IPR036812">
    <property type="entry name" value="NAD(P)_OxRdtase_dom_sf"/>
</dbReference>
<dbReference type="GO" id="GO:0016020">
    <property type="term" value="C:membrane"/>
    <property type="evidence" value="ECO:0007669"/>
    <property type="project" value="InterPro"/>
</dbReference>
<organism evidence="2 3">
    <name type="scientific">Pelagomonas calceolata</name>
    <dbReference type="NCBI Taxonomy" id="35677"/>
    <lineage>
        <taxon>Eukaryota</taxon>
        <taxon>Sar</taxon>
        <taxon>Stramenopiles</taxon>
        <taxon>Ochrophyta</taxon>
        <taxon>Pelagophyceae</taxon>
        <taxon>Pelagomonadales</taxon>
        <taxon>Pelagomonadaceae</taxon>
        <taxon>Pelagomonas</taxon>
    </lineage>
</organism>
<keyword evidence="3" id="KW-1185">Reference proteome</keyword>
<dbReference type="SUPFAM" id="SSF51430">
    <property type="entry name" value="NAD(P)-linked oxidoreductase"/>
    <property type="match status" value="1"/>
</dbReference>
<dbReference type="Proteomes" id="UP000789595">
    <property type="component" value="Unassembled WGS sequence"/>
</dbReference>
<evidence type="ECO:0000313" key="3">
    <source>
        <dbReference type="Proteomes" id="UP000789595"/>
    </source>
</evidence>
<dbReference type="PRINTS" id="PR00069">
    <property type="entry name" value="ALDKETRDTASE"/>
</dbReference>
<dbReference type="InterPro" id="IPR020471">
    <property type="entry name" value="AKR"/>
</dbReference>
<reference evidence="2" key="1">
    <citation type="submission" date="2021-11" db="EMBL/GenBank/DDBJ databases">
        <authorList>
            <consortium name="Genoscope - CEA"/>
            <person name="William W."/>
        </authorList>
    </citation>
    <scope>NUCLEOTIDE SEQUENCE</scope>
</reference>
<evidence type="ECO:0000259" key="1">
    <source>
        <dbReference type="PROSITE" id="PS50287"/>
    </source>
</evidence>
<dbReference type="PANTHER" id="PTHR43827">
    <property type="entry name" value="2,5-DIKETO-D-GLUCONIC ACID REDUCTASE"/>
    <property type="match status" value="1"/>
</dbReference>
<evidence type="ECO:0000313" key="2">
    <source>
        <dbReference type="EMBL" id="CAH0378031.1"/>
    </source>
</evidence>
<dbReference type="AlphaFoldDB" id="A0A8J2X2R2"/>
<dbReference type="InterPro" id="IPR001190">
    <property type="entry name" value="SRCR"/>
</dbReference>
<dbReference type="OrthoDB" id="196781at2759"/>
<sequence length="431" mass="47123">MQASVLQDASPRYPNAATTPSTRLITRVSHAPAALLTPTTGCASMRNLWLIFMTTQAALQQEDDPRASPTIKLSNGVVMPRVGYGCAGKASARYVERALREGVRLIDTAQADEWYDEAAAADGLRASGVSRDDVTVVTKLHPKNHGATTARRLIDESAQRFGGYVDVFLQHYLACWDGLCGKNWRNTVEGDWRDSWRAMEAAYDEGLVKAIGVSNVGPREVDELVKFARIKPHVVQAWMDPFHASVELRKTCEKHNIRFMAYSTLGTQWSMQGRANPVLSSSKLREFGDPARVALSWALLRNAVVIPRSFSNERIAANARLYDGGVLTVGLDAAALEAIDALDGTLDQSDDVQAVFANDGDENVVLLWKGPDGDVEVGSAAPGASVEISTYRGHEFAAKLHRHEEAFATYQIGAARRQTFRVRDPEAGPDL</sequence>
<protein>
    <recommendedName>
        <fullName evidence="1">SRCR domain-containing protein</fullName>
    </recommendedName>
</protein>
<dbReference type="PROSITE" id="PS50287">
    <property type="entry name" value="SRCR_2"/>
    <property type="match status" value="1"/>
</dbReference>
<dbReference type="PANTHER" id="PTHR43827:SF8">
    <property type="entry name" value="ALDO_KETO REDUCTASE FAMILY PROTEIN"/>
    <property type="match status" value="1"/>
</dbReference>